<gene>
    <name evidence="2" type="ORF">SNE25_18320</name>
</gene>
<reference evidence="2 3" key="1">
    <citation type="submission" date="2023-11" db="EMBL/GenBank/DDBJ databases">
        <title>Analysis of the Genomes of Mucilaginibacter gossypii cycad 4 and M. sabulilitoris SNA2: microbes with the potential for plant growth promotion.</title>
        <authorList>
            <person name="Hirsch A.M."/>
            <person name="Humm E."/>
            <person name="Rubbi M."/>
            <person name="Del Vecchio G."/>
            <person name="Ha S.M."/>
            <person name="Pellegrini M."/>
            <person name="Gunsalus R.P."/>
        </authorList>
    </citation>
    <scope>NUCLEOTIDE SEQUENCE [LARGE SCALE GENOMIC DNA]</scope>
    <source>
        <strain evidence="2 3">SNA2</strain>
    </source>
</reference>
<proteinExistence type="predicted"/>
<keyword evidence="3" id="KW-1185">Reference proteome</keyword>
<dbReference type="EMBL" id="CP139558">
    <property type="protein sequence ID" value="WPU91275.1"/>
    <property type="molecule type" value="Genomic_DNA"/>
</dbReference>
<evidence type="ECO:0000313" key="3">
    <source>
        <dbReference type="Proteomes" id="UP001324380"/>
    </source>
</evidence>
<evidence type="ECO:0000313" key="2">
    <source>
        <dbReference type="EMBL" id="WPU91275.1"/>
    </source>
</evidence>
<accession>A0ABZ0TDJ6</accession>
<dbReference type="RefSeq" id="WP_321560441.1">
    <property type="nucleotide sequence ID" value="NZ_CP139558.1"/>
</dbReference>
<name>A0ABZ0TDJ6_9SPHI</name>
<feature type="region of interest" description="Disordered" evidence="1">
    <location>
        <begin position="1"/>
        <end position="26"/>
    </location>
</feature>
<sequence>MKSEDKKPVVVAPVRNPQPKQTSGDKAFDNAIDRMLKPLPKPNSK</sequence>
<organism evidence="2 3">
    <name type="scientific">Mucilaginibacter sabulilitoris</name>
    <dbReference type="NCBI Taxonomy" id="1173583"/>
    <lineage>
        <taxon>Bacteria</taxon>
        <taxon>Pseudomonadati</taxon>
        <taxon>Bacteroidota</taxon>
        <taxon>Sphingobacteriia</taxon>
        <taxon>Sphingobacteriales</taxon>
        <taxon>Sphingobacteriaceae</taxon>
        <taxon>Mucilaginibacter</taxon>
    </lineage>
</organism>
<evidence type="ECO:0000256" key="1">
    <source>
        <dbReference type="SAM" id="MobiDB-lite"/>
    </source>
</evidence>
<protein>
    <submittedName>
        <fullName evidence="2">Uncharacterized protein</fullName>
    </submittedName>
</protein>
<dbReference type="Proteomes" id="UP001324380">
    <property type="component" value="Chromosome"/>
</dbReference>